<keyword evidence="1" id="KW-1133">Transmembrane helix</keyword>
<organism evidence="2 3">
    <name type="scientific">Polyplax serrata</name>
    <name type="common">Common mouse louse</name>
    <dbReference type="NCBI Taxonomy" id="468196"/>
    <lineage>
        <taxon>Eukaryota</taxon>
        <taxon>Metazoa</taxon>
        <taxon>Ecdysozoa</taxon>
        <taxon>Arthropoda</taxon>
        <taxon>Hexapoda</taxon>
        <taxon>Insecta</taxon>
        <taxon>Pterygota</taxon>
        <taxon>Neoptera</taxon>
        <taxon>Paraneoptera</taxon>
        <taxon>Psocodea</taxon>
        <taxon>Troctomorpha</taxon>
        <taxon>Phthiraptera</taxon>
        <taxon>Anoplura</taxon>
        <taxon>Polyplacidae</taxon>
        <taxon>Polyplax</taxon>
    </lineage>
</organism>
<evidence type="ECO:0000313" key="3">
    <source>
        <dbReference type="Proteomes" id="UP001372834"/>
    </source>
</evidence>
<evidence type="ECO:0000256" key="1">
    <source>
        <dbReference type="SAM" id="Phobius"/>
    </source>
</evidence>
<sequence length="152" mass="17302">MLLRNQRDDFVLGNDAQQFLNKRGIIVRMRGLPYECSAKQVSNGEGEEEVVSYNSRSSKFHSSISDYPERAVSFCGQLMSFSSLQIKLGVVILFLTKQHPLQHSFSFALCNLTNYRVVSRKLVFAFYLGFRGLLVEVFLVTPCSTFRPLTSM</sequence>
<feature type="transmembrane region" description="Helical" evidence="1">
    <location>
        <begin position="122"/>
        <end position="142"/>
    </location>
</feature>
<reference evidence="2 3" key="1">
    <citation type="submission" date="2023-10" db="EMBL/GenBank/DDBJ databases">
        <title>Genomes of two closely related lineages of the louse Polyplax serrata with different host specificities.</title>
        <authorList>
            <person name="Martinu J."/>
            <person name="Tarabai H."/>
            <person name="Stefka J."/>
            <person name="Hypsa V."/>
        </authorList>
    </citation>
    <scope>NUCLEOTIDE SEQUENCE [LARGE SCALE GENOMIC DNA]</scope>
    <source>
        <strain evidence="2">HR10_N</strain>
    </source>
</reference>
<evidence type="ECO:0000313" key="2">
    <source>
        <dbReference type="EMBL" id="KAK6632913.1"/>
    </source>
</evidence>
<protein>
    <submittedName>
        <fullName evidence="2">Uncharacterized protein</fullName>
    </submittedName>
</protein>
<name>A0AAN8PJF0_POLSC</name>
<gene>
    <name evidence="2" type="ORF">RUM43_012656</name>
</gene>
<dbReference type="AlphaFoldDB" id="A0AAN8PJF0"/>
<dbReference type="EMBL" id="JAWJWE010000006">
    <property type="protein sequence ID" value="KAK6632913.1"/>
    <property type="molecule type" value="Genomic_DNA"/>
</dbReference>
<keyword evidence="1" id="KW-0812">Transmembrane</keyword>
<accession>A0AAN8PJF0</accession>
<dbReference type="Proteomes" id="UP001372834">
    <property type="component" value="Unassembled WGS sequence"/>
</dbReference>
<comment type="caution">
    <text evidence="2">The sequence shown here is derived from an EMBL/GenBank/DDBJ whole genome shotgun (WGS) entry which is preliminary data.</text>
</comment>
<proteinExistence type="predicted"/>
<keyword evidence="1" id="KW-0472">Membrane</keyword>